<dbReference type="GO" id="GO:0030983">
    <property type="term" value="F:mismatched DNA binding"/>
    <property type="evidence" value="ECO:0007669"/>
    <property type="project" value="InterPro"/>
</dbReference>
<dbReference type="Proteomes" id="UP000050509">
    <property type="component" value="Unassembled WGS sequence"/>
</dbReference>
<evidence type="ECO:0000259" key="4">
    <source>
        <dbReference type="SMART" id="SM00534"/>
    </source>
</evidence>
<evidence type="ECO:0000256" key="2">
    <source>
        <dbReference type="ARBA" id="ARBA00022840"/>
    </source>
</evidence>
<evidence type="ECO:0000313" key="6">
    <source>
        <dbReference type="Proteomes" id="UP000050509"/>
    </source>
</evidence>
<keyword evidence="3" id="KW-0238">DNA-binding</keyword>
<dbReference type="InterPro" id="IPR027417">
    <property type="entry name" value="P-loop_NTPase"/>
</dbReference>
<dbReference type="PATRIC" id="fig|186479.3.peg.5941"/>
<dbReference type="SUPFAM" id="SSF52540">
    <property type="entry name" value="P-loop containing nucleoside triphosphate hydrolases"/>
    <property type="match status" value="1"/>
</dbReference>
<dbReference type="InterPro" id="IPR000432">
    <property type="entry name" value="DNA_mismatch_repair_MutS_C"/>
</dbReference>
<protein>
    <recommendedName>
        <fullName evidence="4">DNA mismatch repair proteins mutS family domain-containing protein</fullName>
    </recommendedName>
</protein>
<dbReference type="Gene3D" id="3.40.50.300">
    <property type="entry name" value="P-loop containing nucleotide triphosphate hydrolases"/>
    <property type="match status" value="1"/>
</dbReference>
<comment type="caution">
    <text evidence="5">The sequence shown here is derived from an EMBL/GenBank/DDBJ whole genome shotgun (WGS) entry which is preliminary data.</text>
</comment>
<proteinExistence type="predicted"/>
<reference evidence="5 6" key="1">
    <citation type="submission" date="2015-09" db="EMBL/GenBank/DDBJ databases">
        <title>Draft genome sequence of Kouleothrix aurantiaca JCM 19913.</title>
        <authorList>
            <person name="Hemp J."/>
        </authorList>
    </citation>
    <scope>NUCLEOTIDE SEQUENCE [LARGE SCALE GENOMIC DNA]</scope>
    <source>
        <strain evidence="5 6">COM-B</strain>
    </source>
</reference>
<keyword evidence="6" id="KW-1185">Reference proteome</keyword>
<keyword evidence="1" id="KW-0547">Nucleotide-binding</keyword>
<feature type="domain" description="DNA mismatch repair proteins mutS family" evidence="4">
    <location>
        <begin position="2"/>
        <end position="166"/>
    </location>
</feature>
<evidence type="ECO:0000256" key="3">
    <source>
        <dbReference type="ARBA" id="ARBA00023125"/>
    </source>
</evidence>
<evidence type="ECO:0000313" key="5">
    <source>
        <dbReference type="EMBL" id="KPV48172.1"/>
    </source>
</evidence>
<dbReference type="GO" id="GO:0140664">
    <property type="term" value="F:ATP-dependent DNA damage sensor activity"/>
    <property type="evidence" value="ECO:0007669"/>
    <property type="project" value="InterPro"/>
</dbReference>
<gene>
    <name evidence="5" type="ORF">SE17_39490</name>
</gene>
<dbReference type="GO" id="GO:0006298">
    <property type="term" value="P:mismatch repair"/>
    <property type="evidence" value="ECO:0007669"/>
    <property type="project" value="InterPro"/>
</dbReference>
<name>A0A0P9F7F7_9CHLR</name>
<dbReference type="SMART" id="SM00534">
    <property type="entry name" value="MUTSac"/>
    <property type="match status" value="1"/>
</dbReference>
<dbReference type="Pfam" id="PF00488">
    <property type="entry name" value="MutS_V"/>
    <property type="match status" value="1"/>
</dbReference>
<dbReference type="PANTHER" id="PTHR11361">
    <property type="entry name" value="DNA MISMATCH REPAIR PROTEIN MUTS FAMILY MEMBER"/>
    <property type="match status" value="1"/>
</dbReference>
<accession>A0A0P9F7F7</accession>
<dbReference type="EMBL" id="LJCR01002876">
    <property type="protein sequence ID" value="KPV48172.1"/>
    <property type="molecule type" value="Genomic_DNA"/>
</dbReference>
<dbReference type="GO" id="GO:0005829">
    <property type="term" value="C:cytosol"/>
    <property type="evidence" value="ECO:0007669"/>
    <property type="project" value="TreeGrafter"/>
</dbReference>
<evidence type="ECO:0000256" key="1">
    <source>
        <dbReference type="ARBA" id="ARBA00022741"/>
    </source>
</evidence>
<dbReference type="InterPro" id="IPR045076">
    <property type="entry name" value="MutS"/>
</dbReference>
<dbReference type="GO" id="GO:0005524">
    <property type="term" value="F:ATP binding"/>
    <property type="evidence" value="ECO:0007669"/>
    <property type="project" value="UniProtKB-KW"/>
</dbReference>
<sequence length="171" mass="18414">MLAQSGAPVCATGFRLAPAELATSMRVSDSLEAGVSYFMAELRRLKAVFDAAERARAEGSRTLLFLLDEILHGTNSSERQIAARRIILRLLALGATGAVSTHDLTLADTPELAAASELVHFTEQFTRGPDGPAMQFDYRLRPGIATTTNALALMEMLGLAADEHFTHGQNK</sequence>
<keyword evidence="2" id="KW-0067">ATP-binding</keyword>
<dbReference type="AlphaFoldDB" id="A0A0P9F7F7"/>
<dbReference type="PANTHER" id="PTHR11361:SF99">
    <property type="entry name" value="DNA MISMATCH REPAIR PROTEIN"/>
    <property type="match status" value="1"/>
</dbReference>
<organism evidence="5 6">
    <name type="scientific">Kouleothrix aurantiaca</name>
    <dbReference type="NCBI Taxonomy" id="186479"/>
    <lineage>
        <taxon>Bacteria</taxon>
        <taxon>Bacillati</taxon>
        <taxon>Chloroflexota</taxon>
        <taxon>Chloroflexia</taxon>
        <taxon>Chloroflexales</taxon>
        <taxon>Roseiflexineae</taxon>
        <taxon>Roseiflexaceae</taxon>
        <taxon>Kouleothrix</taxon>
    </lineage>
</organism>